<dbReference type="PANTHER" id="PTHR36542">
    <property type="entry name" value="GIG2-LIKE PROTEIN DRED-RELATED"/>
    <property type="match status" value="1"/>
</dbReference>
<organism evidence="1 2">
    <name type="scientific">Pleurodeles waltl</name>
    <name type="common">Iberian ribbed newt</name>
    <dbReference type="NCBI Taxonomy" id="8319"/>
    <lineage>
        <taxon>Eukaryota</taxon>
        <taxon>Metazoa</taxon>
        <taxon>Chordata</taxon>
        <taxon>Craniata</taxon>
        <taxon>Vertebrata</taxon>
        <taxon>Euteleostomi</taxon>
        <taxon>Amphibia</taxon>
        <taxon>Batrachia</taxon>
        <taxon>Caudata</taxon>
        <taxon>Salamandroidea</taxon>
        <taxon>Salamandridae</taxon>
        <taxon>Pleurodelinae</taxon>
        <taxon>Pleurodeles</taxon>
    </lineage>
</organism>
<dbReference type="SUPFAM" id="SSF56399">
    <property type="entry name" value="ADP-ribosylation"/>
    <property type="match status" value="1"/>
</dbReference>
<evidence type="ECO:0008006" key="3">
    <source>
        <dbReference type="Google" id="ProtNLM"/>
    </source>
</evidence>
<proteinExistence type="predicted"/>
<reference evidence="1" key="1">
    <citation type="journal article" date="2022" name="bioRxiv">
        <title>Sequencing and chromosome-scale assembly of the giantPleurodeles waltlgenome.</title>
        <authorList>
            <person name="Brown T."/>
            <person name="Elewa A."/>
            <person name="Iarovenko S."/>
            <person name="Subramanian E."/>
            <person name="Araus A.J."/>
            <person name="Petzold A."/>
            <person name="Susuki M."/>
            <person name="Suzuki K.-i.T."/>
            <person name="Hayashi T."/>
            <person name="Toyoda A."/>
            <person name="Oliveira C."/>
            <person name="Osipova E."/>
            <person name="Leigh N.D."/>
            <person name="Simon A."/>
            <person name="Yun M.H."/>
        </authorList>
    </citation>
    <scope>NUCLEOTIDE SEQUENCE</scope>
    <source>
        <strain evidence="1">20211129_DDA</strain>
        <tissue evidence="1">Liver</tissue>
    </source>
</reference>
<sequence length="164" mass="18877">MSCYADVDLFAESKSRTYRDWDLGIYAEPKDGKLYQMYHGTTVDAAEEIIRNGFKLTRDGKLGSGVYVSRRSNIADKFPKHLMHDNVVLKLRVNVGKCIKIDAKGHPLQKNWQHHYDCAWIPYGNPWLDSFQDRNCIADPRRIKVIGIDSAPIREKARLQALIK</sequence>
<accession>A0AAV7UKK9</accession>
<dbReference type="AlphaFoldDB" id="A0AAV7UKK9"/>
<keyword evidence="2" id="KW-1185">Reference proteome</keyword>
<evidence type="ECO:0000313" key="2">
    <source>
        <dbReference type="Proteomes" id="UP001066276"/>
    </source>
</evidence>
<protein>
    <recommendedName>
        <fullName evidence="3">PARP catalytic domain-containing protein</fullName>
    </recommendedName>
</protein>
<name>A0AAV7UKK9_PLEWA</name>
<gene>
    <name evidence="1" type="ORF">NDU88_006090</name>
</gene>
<dbReference type="Gene3D" id="3.90.175.10">
    <property type="entry name" value="Diphtheria Toxin, domain 1"/>
    <property type="match status" value="1"/>
</dbReference>
<dbReference type="EMBL" id="JANPWB010000005">
    <property type="protein sequence ID" value="KAJ1189342.1"/>
    <property type="molecule type" value="Genomic_DNA"/>
</dbReference>
<dbReference type="GO" id="GO:0005737">
    <property type="term" value="C:cytoplasm"/>
    <property type="evidence" value="ECO:0007669"/>
    <property type="project" value="TreeGrafter"/>
</dbReference>
<dbReference type="Proteomes" id="UP001066276">
    <property type="component" value="Chromosome 3_1"/>
</dbReference>
<evidence type="ECO:0000313" key="1">
    <source>
        <dbReference type="EMBL" id="KAJ1189342.1"/>
    </source>
</evidence>
<dbReference type="PANTHER" id="PTHR36542:SF2">
    <property type="entry name" value="GIG2-LIKE PROTEIN DRED-RELATED"/>
    <property type="match status" value="1"/>
</dbReference>
<comment type="caution">
    <text evidence="1">The sequence shown here is derived from an EMBL/GenBank/DDBJ whole genome shotgun (WGS) entry which is preliminary data.</text>
</comment>